<keyword evidence="1" id="KW-0812">Transmembrane</keyword>
<evidence type="ECO:0000313" key="3">
    <source>
        <dbReference type="Proteomes" id="UP000009340"/>
    </source>
</evidence>
<sequence>MVRFYFLTPSRFLSLRFFAGISAVTARFFIPGTSLALPLYHRCCITQF</sequence>
<protein>
    <submittedName>
        <fullName evidence="2">Uncharacterized protein</fullName>
    </submittedName>
</protein>
<comment type="caution">
    <text evidence="2">The sequence shown here is derived from an EMBL/GenBank/DDBJ whole genome shotgun (WGS) entry which is preliminary data.</text>
</comment>
<keyword evidence="1" id="KW-0472">Membrane</keyword>
<evidence type="ECO:0000313" key="2">
    <source>
        <dbReference type="EMBL" id="CCJ72937.1"/>
    </source>
</evidence>
<dbReference type="Proteomes" id="UP000009340">
    <property type="component" value="Unassembled WGS sequence"/>
</dbReference>
<organism evidence="2 3">
    <name type="scientific">Cronobacter condimenti 1330</name>
    <dbReference type="NCBI Taxonomy" id="1073999"/>
    <lineage>
        <taxon>Bacteria</taxon>
        <taxon>Pseudomonadati</taxon>
        <taxon>Pseudomonadota</taxon>
        <taxon>Gammaproteobacteria</taxon>
        <taxon>Enterobacterales</taxon>
        <taxon>Enterobacteriaceae</taxon>
        <taxon>Cronobacter</taxon>
    </lineage>
</organism>
<keyword evidence="1" id="KW-1133">Transmembrane helix</keyword>
<accession>K8AFA9</accession>
<proteinExistence type="predicted"/>
<dbReference type="EMBL" id="CAKW01000083">
    <property type="protein sequence ID" value="CCJ72937.1"/>
    <property type="molecule type" value="Genomic_DNA"/>
</dbReference>
<gene>
    <name evidence="2" type="ORF">BN137_2308</name>
</gene>
<name>K8AFA9_9ENTR</name>
<dbReference type="AlphaFoldDB" id="K8AFA9"/>
<reference evidence="2" key="1">
    <citation type="submission" date="2012-07" db="EMBL/GenBank/DDBJ databases">
        <authorList>
            <person name="Cummings C."/>
        </authorList>
    </citation>
    <scope>NUCLEOTIDE SEQUENCE</scope>
    <source>
        <strain evidence="2">1330</strain>
    </source>
</reference>
<evidence type="ECO:0000256" key="1">
    <source>
        <dbReference type="SAM" id="Phobius"/>
    </source>
</evidence>
<feature type="transmembrane region" description="Helical" evidence="1">
    <location>
        <begin position="12"/>
        <end position="30"/>
    </location>
</feature>